<protein>
    <submittedName>
        <fullName evidence="3">Biotin--[acetyl-CoA-carboxylase] ligase</fullName>
    </submittedName>
</protein>
<feature type="compositionally biased region" description="Pro residues" evidence="1">
    <location>
        <begin position="129"/>
        <end position="140"/>
    </location>
</feature>
<keyword evidence="4" id="KW-1185">Reference proteome</keyword>
<comment type="caution">
    <text evidence="3">The sequence shown here is derived from an EMBL/GenBank/DDBJ whole genome shotgun (WGS) entry which is preliminary data.</text>
</comment>
<keyword evidence="3" id="KW-0436">Ligase</keyword>
<dbReference type="InterPro" id="IPR045864">
    <property type="entry name" value="aa-tRNA-synth_II/BPL/LPL"/>
</dbReference>
<evidence type="ECO:0000259" key="2">
    <source>
        <dbReference type="Pfam" id="PF03099"/>
    </source>
</evidence>
<feature type="region of interest" description="Disordered" evidence="1">
    <location>
        <begin position="160"/>
        <end position="182"/>
    </location>
</feature>
<dbReference type="RefSeq" id="WP_268917596.1">
    <property type="nucleotide sequence ID" value="NZ_CP124548.1"/>
</dbReference>
<dbReference type="Gene3D" id="3.30.930.10">
    <property type="entry name" value="Bira Bifunctional Protein, Domain 2"/>
    <property type="match status" value="1"/>
</dbReference>
<dbReference type="PANTHER" id="PTHR12835:SF5">
    <property type="entry name" value="BIOTIN--PROTEIN LIGASE"/>
    <property type="match status" value="1"/>
</dbReference>
<evidence type="ECO:0000256" key="1">
    <source>
        <dbReference type="SAM" id="MobiDB-lite"/>
    </source>
</evidence>
<dbReference type="PANTHER" id="PTHR12835">
    <property type="entry name" value="BIOTIN PROTEIN LIGASE"/>
    <property type="match status" value="1"/>
</dbReference>
<dbReference type="EMBL" id="JAPTMY010000017">
    <property type="protein sequence ID" value="MCZ0858149.1"/>
    <property type="molecule type" value="Genomic_DNA"/>
</dbReference>
<dbReference type="Pfam" id="PF03099">
    <property type="entry name" value="BPL_LplA_LipB"/>
    <property type="match status" value="1"/>
</dbReference>
<organism evidence="3 4">
    <name type="scientific">Actinomyces israelii</name>
    <dbReference type="NCBI Taxonomy" id="1659"/>
    <lineage>
        <taxon>Bacteria</taxon>
        <taxon>Bacillati</taxon>
        <taxon>Actinomycetota</taxon>
        <taxon>Actinomycetes</taxon>
        <taxon>Actinomycetales</taxon>
        <taxon>Actinomycetaceae</taxon>
        <taxon>Actinomyces</taxon>
    </lineage>
</organism>
<feature type="domain" description="BPL/LPL catalytic" evidence="2">
    <location>
        <begin position="39"/>
        <end position="159"/>
    </location>
</feature>
<reference evidence="3" key="1">
    <citation type="submission" date="2022-10" db="EMBL/GenBank/DDBJ databases">
        <title>Genome sequence of Actinomyces israelii ATCC 10048.</title>
        <authorList>
            <person name="Watt R.M."/>
            <person name="Tong W.M."/>
        </authorList>
    </citation>
    <scope>NUCLEOTIDE SEQUENCE</scope>
    <source>
        <strain evidence="3">ATCC 10048</strain>
    </source>
</reference>
<dbReference type="Proteomes" id="UP001072034">
    <property type="component" value="Unassembled WGS sequence"/>
</dbReference>
<gene>
    <name evidence="3" type="ORF">OHJ16_08855</name>
</gene>
<dbReference type="GO" id="GO:0016874">
    <property type="term" value="F:ligase activity"/>
    <property type="evidence" value="ECO:0007669"/>
    <property type="project" value="UniProtKB-KW"/>
</dbReference>
<dbReference type="InterPro" id="IPR004143">
    <property type="entry name" value="BPL_LPL_catalytic"/>
</dbReference>
<evidence type="ECO:0000313" key="4">
    <source>
        <dbReference type="Proteomes" id="UP001072034"/>
    </source>
</evidence>
<feature type="region of interest" description="Disordered" evidence="1">
    <location>
        <begin position="122"/>
        <end position="145"/>
    </location>
</feature>
<proteinExistence type="predicted"/>
<name>A0ABT4I8S0_9ACTO</name>
<evidence type="ECO:0000313" key="3">
    <source>
        <dbReference type="EMBL" id="MCZ0858149.1"/>
    </source>
</evidence>
<dbReference type="SUPFAM" id="SSF55681">
    <property type="entry name" value="Class II aaRS and biotin synthetases"/>
    <property type="match status" value="1"/>
</dbReference>
<sequence length="338" mass="34483">MSSSSFTRLVTVRTTGSTNDDLRAALSGPDGRVDPAAASTWPHLSVLRAQTQTAGHGRAGRTWATPPDGALTASVVLRPLVPAGRLDWLPLLAGLAVQRALAPRLEAAGWRARTKWPNDVVALPQDQPAGPPADPQPAEPPGWGRSRKVAGVLCELVPGCTEDGPGDDDGAGRGGARGYREDRRAARDAVPAVIVGVGVNLAQGADDLPVPWAASLTGLGVAPALAAPEGVLEDLGQHLADLVARWEGRGGDPDAGDGALGRHLREACSTLGQDVVVAVPSGRVRGRAVDLRPSLVLRDAAGGPAEDGAGSAGSADELVVSAGDVVSARLRDGWASRS</sequence>
<accession>A0ABT4I8S0</accession>